<evidence type="ECO:0000256" key="3">
    <source>
        <dbReference type="PROSITE-ProRule" id="PRU00235"/>
    </source>
</evidence>
<keyword evidence="2" id="KW-0677">Repeat</keyword>
<evidence type="ECO:0000256" key="2">
    <source>
        <dbReference type="ARBA" id="ARBA00022737"/>
    </source>
</evidence>
<feature type="region of interest" description="Disordered" evidence="4">
    <location>
        <begin position="409"/>
        <end position="429"/>
    </location>
</feature>
<dbReference type="Pfam" id="PF25390">
    <property type="entry name" value="WD40_RLD"/>
    <property type="match status" value="1"/>
</dbReference>
<dbReference type="Gene3D" id="2.130.10.30">
    <property type="entry name" value="Regulator of chromosome condensation 1/beta-lactamase-inhibitor protein II"/>
    <property type="match status" value="1"/>
</dbReference>
<evidence type="ECO:0000256" key="1">
    <source>
        <dbReference type="ARBA" id="ARBA00022658"/>
    </source>
</evidence>
<dbReference type="PANTHER" id="PTHR45982">
    <property type="entry name" value="REGULATOR OF CHROMOSOME CONDENSATION"/>
    <property type="match status" value="1"/>
</dbReference>
<comment type="caution">
    <text evidence="6">The sequence shown here is derived from an EMBL/GenBank/DDBJ whole genome shotgun (WGS) entry which is preliminary data.</text>
</comment>
<feature type="repeat" description="RCC1" evidence="3">
    <location>
        <begin position="281"/>
        <end position="344"/>
    </location>
</feature>
<feature type="repeat" description="RCC1" evidence="3">
    <location>
        <begin position="1"/>
        <end position="49"/>
    </location>
</feature>
<evidence type="ECO:0000256" key="4">
    <source>
        <dbReference type="SAM" id="MobiDB-lite"/>
    </source>
</evidence>
<dbReference type="PANTHER" id="PTHR45982:SF1">
    <property type="entry name" value="REGULATOR OF CHROMOSOME CONDENSATION"/>
    <property type="match status" value="1"/>
</dbReference>
<name>A0A2C5Y436_9HYPO</name>
<keyword evidence="1" id="KW-0344">Guanine-nucleotide releasing factor</keyword>
<dbReference type="GO" id="GO:0005085">
    <property type="term" value="F:guanyl-nucleotide exchange factor activity"/>
    <property type="evidence" value="ECO:0007669"/>
    <property type="project" value="TreeGrafter"/>
</dbReference>
<feature type="compositionally biased region" description="Low complexity" evidence="4">
    <location>
        <begin position="409"/>
        <end position="418"/>
    </location>
</feature>
<feature type="domain" description="RCC1-like" evidence="5">
    <location>
        <begin position="1"/>
        <end position="395"/>
    </location>
</feature>
<dbReference type="AlphaFoldDB" id="A0A2C5Y436"/>
<feature type="repeat" description="RCC1" evidence="3">
    <location>
        <begin position="223"/>
        <end position="280"/>
    </location>
</feature>
<dbReference type="EMBL" id="NJET01000085">
    <property type="protein sequence ID" value="PHH61992.1"/>
    <property type="molecule type" value="Genomic_DNA"/>
</dbReference>
<sequence>MGSGSYGQLGLGPAAANLVCKKPRLVLPATEQVVQVAVGSRHCAALTANGKILTWGINDSDALGRDSTHQTNFYPREANAFSSLGLDACQVAVTENATFVLLDNGFVYGWGTFFASNGVYGFLEAASEYQQPTRSQLYQSRPVQIPGLCNVKQLAAGANHVVALTHGGDVYVWGSGEHGELGRRIMNRHPSNNLVPRMVRLPRGAVKGIYAGQHHNFAIDTSGRVWAWGLNNYGQTGLPCNGSFSVDNSVIMPQLVDALADHEIRHIAGGLHHSLACTHGGSVLNWGRCDDGQAGVALTSLPASHFILDQAGIERILVKPVLIPDKDAMFVAAGQDDSFFIDEAEQRIRAWGSCEDYCTGLSTEDTALSPKVLRKGDVDFSKFDYVGCGTTFTIIAGSPGVVTVSSPSASCKASSTASEGEEPKQTVLDDKTLVRALADAPRVKMEPGIKSEGSP</sequence>
<accession>A0A2C5Y436</accession>
<dbReference type="OrthoDB" id="61110at2759"/>
<keyword evidence="7" id="KW-1185">Reference proteome</keyword>
<dbReference type="Proteomes" id="UP000226192">
    <property type="component" value="Unassembled WGS sequence"/>
</dbReference>
<feature type="repeat" description="RCC1" evidence="3">
    <location>
        <begin position="50"/>
        <end position="104"/>
    </location>
</feature>
<organism evidence="6 7">
    <name type="scientific">Ophiocordyceps australis</name>
    <dbReference type="NCBI Taxonomy" id="1399860"/>
    <lineage>
        <taxon>Eukaryota</taxon>
        <taxon>Fungi</taxon>
        <taxon>Dikarya</taxon>
        <taxon>Ascomycota</taxon>
        <taxon>Pezizomycotina</taxon>
        <taxon>Sordariomycetes</taxon>
        <taxon>Hypocreomycetidae</taxon>
        <taxon>Hypocreales</taxon>
        <taxon>Ophiocordycipitaceae</taxon>
        <taxon>Ophiocordyceps</taxon>
    </lineage>
</organism>
<evidence type="ECO:0000313" key="6">
    <source>
        <dbReference type="EMBL" id="PHH61992.1"/>
    </source>
</evidence>
<feature type="repeat" description="RCC1" evidence="3">
    <location>
        <begin position="168"/>
        <end position="222"/>
    </location>
</feature>
<protein>
    <recommendedName>
        <fullName evidence="5">RCC1-like domain-containing protein</fullName>
    </recommendedName>
</protein>
<dbReference type="PRINTS" id="PR00633">
    <property type="entry name" value="RCCNDNSATION"/>
</dbReference>
<evidence type="ECO:0000313" key="7">
    <source>
        <dbReference type="Proteomes" id="UP000226192"/>
    </source>
</evidence>
<gene>
    <name evidence="6" type="ORF">CDD81_7683</name>
</gene>
<dbReference type="InterPro" id="IPR009091">
    <property type="entry name" value="RCC1/BLIP-II"/>
</dbReference>
<dbReference type="InterPro" id="IPR058923">
    <property type="entry name" value="RCC1-like_dom"/>
</dbReference>
<dbReference type="GO" id="GO:0005737">
    <property type="term" value="C:cytoplasm"/>
    <property type="evidence" value="ECO:0007669"/>
    <property type="project" value="TreeGrafter"/>
</dbReference>
<evidence type="ECO:0000259" key="5">
    <source>
        <dbReference type="Pfam" id="PF25390"/>
    </source>
</evidence>
<dbReference type="STRING" id="1399860.A0A2C5Y436"/>
<dbReference type="PROSITE" id="PS50012">
    <property type="entry name" value="RCC1_3"/>
    <property type="match status" value="6"/>
</dbReference>
<dbReference type="InterPro" id="IPR051553">
    <property type="entry name" value="Ran_GTPase-activating"/>
</dbReference>
<reference evidence="6 7" key="1">
    <citation type="submission" date="2017-06" db="EMBL/GenBank/DDBJ databases">
        <title>Ant-infecting Ophiocordyceps genomes reveal a high diversity of potential behavioral manipulation genes and a possible major role for enterotoxins.</title>
        <authorList>
            <person name="De Bekker C."/>
            <person name="Evans H.C."/>
            <person name="Brachmann A."/>
            <person name="Hughes D.P."/>
        </authorList>
    </citation>
    <scope>NUCLEOTIDE SEQUENCE [LARGE SCALE GENOMIC DNA]</scope>
    <source>
        <strain evidence="6 7">Map64</strain>
    </source>
</reference>
<feature type="repeat" description="RCC1" evidence="3">
    <location>
        <begin position="105"/>
        <end position="167"/>
    </location>
</feature>
<proteinExistence type="predicted"/>
<dbReference type="InterPro" id="IPR000408">
    <property type="entry name" value="Reg_chr_condens"/>
</dbReference>
<dbReference type="SUPFAM" id="SSF50985">
    <property type="entry name" value="RCC1/BLIP-II"/>
    <property type="match status" value="1"/>
</dbReference>